<dbReference type="EMBL" id="OMOJ01000001">
    <property type="protein sequence ID" value="SPF78167.1"/>
    <property type="molecule type" value="Genomic_DNA"/>
</dbReference>
<accession>A0A2R8AQL6</accession>
<evidence type="ECO:0000259" key="1">
    <source>
        <dbReference type="Pfam" id="PF13577"/>
    </source>
</evidence>
<dbReference type="Gene3D" id="3.10.450.50">
    <property type="match status" value="1"/>
</dbReference>
<sequence length="170" mass="18085">MAGAAVQGWATKAGLLPLPARQPVRPEDLATRIAISELFARYGIAHDEVDVPAMADLFAPEAVVQVSLAGPVFETHRGRDVICANFERVTATQSDQRRHAVTNLEITPLDAGRASARAYGIVSAANADGIGVVVSCAYTADLALSEDGLWRFQRLWIGMDHYAGQAPGTS</sequence>
<dbReference type="Proteomes" id="UP000244904">
    <property type="component" value="Unassembled WGS sequence"/>
</dbReference>
<evidence type="ECO:0000313" key="2">
    <source>
        <dbReference type="EMBL" id="SPF78167.1"/>
    </source>
</evidence>
<gene>
    <name evidence="2" type="ORF">PRI8871_00760</name>
</gene>
<dbReference type="InterPro" id="IPR032710">
    <property type="entry name" value="NTF2-like_dom_sf"/>
</dbReference>
<dbReference type="SUPFAM" id="SSF54427">
    <property type="entry name" value="NTF2-like"/>
    <property type="match status" value="1"/>
</dbReference>
<dbReference type="RefSeq" id="WP_108884836.1">
    <property type="nucleotide sequence ID" value="NZ_OMOJ01000001.1"/>
</dbReference>
<evidence type="ECO:0000313" key="3">
    <source>
        <dbReference type="Proteomes" id="UP000244904"/>
    </source>
</evidence>
<dbReference type="AlphaFoldDB" id="A0A2R8AQL6"/>
<proteinExistence type="predicted"/>
<protein>
    <recommendedName>
        <fullName evidence="1">SnoaL-like domain-containing protein</fullName>
    </recommendedName>
</protein>
<keyword evidence="3" id="KW-1185">Reference proteome</keyword>
<name>A0A2R8AQL6_9RHOB</name>
<reference evidence="3" key="1">
    <citation type="submission" date="2018-03" db="EMBL/GenBank/DDBJ databases">
        <authorList>
            <person name="Rodrigo-Torres L."/>
            <person name="Arahal R. D."/>
            <person name="Lucena T."/>
        </authorList>
    </citation>
    <scope>NUCLEOTIDE SEQUENCE [LARGE SCALE GENOMIC DNA]</scope>
    <source>
        <strain evidence="3">CECT 8871</strain>
    </source>
</reference>
<dbReference type="CDD" id="cd00531">
    <property type="entry name" value="NTF2_like"/>
    <property type="match status" value="1"/>
</dbReference>
<organism evidence="2 3">
    <name type="scientific">Pseudoprimorskyibacter insulae</name>
    <dbReference type="NCBI Taxonomy" id="1695997"/>
    <lineage>
        <taxon>Bacteria</taxon>
        <taxon>Pseudomonadati</taxon>
        <taxon>Pseudomonadota</taxon>
        <taxon>Alphaproteobacteria</taxon>
        <taxon>Rhodobacterales</taxon>
        <taxon>Paracoccaceae</taxon>
        <taxon>Pseudoprimorskyibacter</taxon>
    </lineage>
</organism>
<feature type="domain" description="SnoaL-like" evidence="1">
    <location>
        <begin position="28"/>
        <end position="154"/>
    </location>
</feature>
<dbReference type="InterPro" id="IPR037401">
    <property type="entry name" value="SnoaL-like"/>
</dbReference>
<dbReference type="OrthoDB" id="8117193at2"/>
<dbReference type="Pfam" id="PF13577">
    <property type="entry name" value="SnoaL_4"/>
    <property type="match status" value="1"/>
</dbReference>